<dbReference type="InterPro" id="IPR058031">
    <property type="entry name" value="AAA_lid_NorR"/>
</dbReference>
<name>T2GBG8_MEGG1</name>
<dbReference type="SUPFAM" id="SSF46689">
    <property type="entry name" value="Homeodomain-like"/>
    <property type="match status" value="1"/>
</dbReference>
<feature type="domain" description="Response regulatory" evidence="8">
    <location>
        <begin position="1"/>
        <end position="112"/>
    </location>
</feature>
<dbReference type="Proteomes" id="UP000016587">
    <property type="component" value="Chromosome"/>
</dbReference>
<evidence type="ECO:0000256" key="1">
    <source>
        <dbReference type="ARBA" id="ARBA00022741"/>
    </source>
</evidence>
<dbReference type="AlphaFoldDB" id="T2GBG8"/>
<keyword evidence="10" id="KW-1185">Reference proteome</keyword>
<dbReference type="eggNOG" id="COG2204">
    <property type="taxonomic scope" value="Bacteria"/>
</dbReference>
<dbReference type="Pfam" id="PF00158">
    <property type="entry name" value="Sigma54_activat"/>
    <property type="match status" value="1"/>
</dbReference>
<dbReference type="GO" id="GO:0005524">
    <property type="term" value="F:ATP binding"/>
    <property type="evidence" value="ECO:0007669"/>
    <property type="project" value="UniProtKB-KW"/>
</dbReference>
<dbReference type="Pfam" id="PF00072">
    <property type="entry name" value="Response_reg"/>
    <property type="match status" value="1"/>
</dbReference>
<evidence type="ECO:0000256" key="6">
    <source>
        <dbReference type="PROSITE-ProRule" id="PRU00169"/>
    </source>
</evidence>
<dbReference type="InterPro" id="IPR009057">
    <property type="entry name" value="Homeodomain-like_sf"/>
</dbReference>
<dbReference type="InterPro" id="IPR011006">
    <property type="entry name" value="CheY-like_superfamily"/>
</dbReference>
<evidence type="ECO:0000256" key="4">
    <source>
        <dbReference type="ARBA" id="ARBA00023125"/>
    </source>
</evidence>
<dbReference type="InterPro" id="IPR025662">
    <property type="entry name" value="Sigma_54_int_dom_ATP-bd_1"/>
</dbReference>
<dbReference type="PATRIC" id="fig|1121448.10.peg.1639"/>
<keyword evidence="1" id="KW-0547">Nucleotide-binding</keyword>
<dbReference type="PROSITE" id="PS00688">
    <property type="entry name" value="SIGMA54_INTERACT_3"/>
    <property type="match status" value="1"/>
</dbReference>
<dbReference type="InterPro" id="IPR027417">
    <property type="entry name" value="P-loop_NTPase"/>
</dbReference>
<dbReference type="STRING" id="1121448.DGI_1653"/>
<evidence type="ECO:0000256" key="3">
    <source>
        <dbReference type="ARBA" id="ARBA00023015"/>
    </source>
</evidence>
<dbReference type="CDD" id="cd00009">
    <property type="entry name" value="AAA"/>
    <property type="match status" value="1"/>
</dbReference>
<dbReference type="InterPro" id="IPR025944">
    <property type="entry name" value="Sigma_54_int_dom_CS"/>
</dbReference>
<dbReference type="InterPro" id="IPR003593">
    <property type="entry name" value="AAA+_ATPase"/>
</dbReference>
<proteinExistence type="predicted"/>
<dbReference type="PRINTS" id="PR01590">
    <property type="entry name" value="HTHFIS"/>
</dbReference>
<evidence type="ECO:0000313" key="9">
    <source>
        <dbReference type="EMBL" id="AGW13476.1"/>
    </source>
</evidence>
<dbReference type="InterPro" id="IPR002197">
    <property type="entry name" value="HTH_Fis"/>
</dbReference>
<keyword evidence="5" id="KW-0804">Transcription</keyword>
<dbReference type="EMBL" id="CP006585">
    <property type="protein sequence ID" value="AGW13476.1"/>
    <property type="molecule type" value="Genomic_DNA"/>
</dbReference>
<dbReference type="GO" id="GO:0043565">
    <property type="term" value="F:sequence-specific DNA binding"/>
    <property type="evidence" value="ECO:0007669"/>
    <property type="project" value="InterPro"/>
</dbReference>
<evidence type="ECO:0000313" key="10">
    <source>
        <dbReference type="Proteomes" id="UP000016587"/>
    </source>
</evidence>
<keyword evidence="3" id="KW-0805">Transcription regulation</keyword>
<evidence type="ECO:0000259" key="8">
    <source>
        <dbReference type="PROSITE" id="PS50110"/>
    </source>
</evidence>
<dbReference type="Gene3D" id="1.10.10.60">
    <property type="entry name" value="Homeodomain-like"/>
    <property type="match status" value="1"/>
</dbReference>
<dbReference type="InterPro" id="IPR002078">
    <property type="entry name" value="Sigma_54_int"/>
</dbReference>
<dbReference type="PROSITE" id="PS50045">
    <property type="entry name" value="SIGMA54_INTERACT_4"/>
    <property type="match status" value="1"/>
</dbReference>
<dbReference type="InterPro" id="IPR025943">
    <property type="entry name" value="Sigma_54_int_dom_ATP-bd_2"/>
</dbReference>
<dbReference type="Pfam" id="PF02954">
    <property type="entry name" value="HTH_8"/>
    <property type="match status" value="1"/>
</dbReference>
<dbReference type="FunFam" id="3.40.50.300:FF:000006">
    <property type="entry name" value="DNA-binding transcriptional regulator NtrC"/>
    <property type="match status" value="1"/>
</dbReference>
<dbReference type="SUPFAM" id="SSF52172">
    <property type="entry name" value="CheY-like"/>
    <property type="match status" value="1"/>
</dbReference>
<dbReference type="SUPFAM" id="SSF52540">
    <property type="entry name" value="P-loop containing nucleoside triphosphate hydrolases"/>
    <property type="match status" value="1"/>
</dbReference>
<dbReference type="CDD" id="cd00156">
    <property type="entry name" value="REC"/>
    <property type="match status" value="1"/>
</dbReference>
<reference evidence="9 10" key="1">
    <citation type="journal article" date="2013" name="J. Bacteriol.">
        <title>Roles of HynAB and Ech, the only two hydrogenases found in the model sulfate reducer Desulfovibrio gigas.</title>
        <authorList>
            <person name="Morais-Silva F.O."/>
            <person name="Santos C.I."/>
            <person name="Rodrigues R."/>
            <person name="Pereira I.A."/>
            <person name="Rodrigues-Pousada C."/>
        </authorList>
    </citation>
    <scope>NUCLEOTIDE SEQUENCE [LARGE SCALE GENOMIC DNA]</scope>
    <source>
        <strain evidence="10">ATCC 19364 / DSM 1382 / NCIMB 9332 / VKM B-1759</strain>
    </source>
</reference>
<dbReference type="PROSITE" id="PS00675">
    <property type="entry name" value="SIGMA54_INTERACT_1"/>
    <property type="match status" value="1"/>
</dbReference>
<dbReference type="GO" id="GO:0000160">
    <property type="term" value="P:phosphorelay signal transduction system"/>
    <property type="evidence" value="ECO:0007669"/>
    <property type="project" value="InterPro"/>
</dbReference>
<dbReference type="PROSITE" id="PS50110">
    <property type="entry name" value="RESPONSE_REGULATORY"/>
    <property type="match status" value="1"/>
</dbReference>
<keyword evidence="2" id="KW-0067">ATP-binding</keyword>
<dbReference type="InterPro" id="IPR001789">
    <property type="entry name" value="Sig_transdc_resp-reg_receiver"/>
</dbReference>
<protein>
    <submittedName>
        <fullName evidence="9">Putative Fis family two component sigma-54 specific transcriptional regulator</fullName>
    </submittedName>
</protein>
<dbReference type="HOGENOM" id="CLU_000445_0_6_7"/>
<feature type="domain" description="Sigma-54 factor interaction" evidence="7">
    <location>
        <begin position="130"/>
        <end position="359"/>
    </location>
</feature>
<dbReference type="Gene3D" id="3.40.50.300">
    <property type="entry name" value="P-loop containing nucleotide triphosphate hydrolases"/>
    <property type="match status" value="1"/>
</dbReference>
<evidence type="ECO:0000256" key="5">
    <source>
        <dbReference type="ARBA" id="ARBA00023163"/>
    </source>
</evidence>
<gene>
    <name evidence="9" type="ORF">DGI_1653</name>
</gene>
<dbReference type="Gene3D" id="3.40.50.2300">
    <property type="match status" value="1"/>
</dbReference>
<dbReference type="SMART" id="SM00382">
    <property type="entry name" value="AAA"/>
    <property type="match status" value="1"/>
</dbReference>
<organism evidence="9 10">
    <name type="scientific">Megalodesulfovibrio gigas (strain ATCC 19364 / DSM 1382 / NCIMB 9332 / VKM B-1759)</name>
    <name type="common">Desulfovibrio gigas</name>
    <dbReference type="NCBI Taxonomy" id="1121448"/>
    <lineage>
        <taxon>Bacteria</taxon>
        <taxon>Pseudomonadati</taxon>
        <taxon>Thermodesulfobacteriota</taxon>
        <taxon>Desulfovibrionia</taxon>
        <taxon>Desulfovibrionales</taxon>
        <taxon>Desulfovibrionaceae</taxon>
        <taxon>Megalodesulfovibrio</taxon>
    </lineage>
</organism>
<accession>T2GBG8</accession>
<evidence type="ECO:0000259" key="7">
    <source>
        <dbReference type="PROSITE" id="PS50045"/>
    </source>
</evidence>
<dbReference type="KEGG" id="dgg:DGI_1653"/>
<comment type="caution">
    <text evidence="6">Lacks conserved residue(s) required for the propagation of feature annotation.</text>
</comment>
<dbReference type="SMART" id="SM00448">
    <property type="entry name" value="REC"/>
    <property type="match status" value="1"/>
</dbReference>
<reference evidence="10" key="2">
    <citation type="submission" date="2013-07" db="EMBL/GenBank/DDBJ databases">
        <authorList>
            <person name="Morais-Silva F.O."/>
            <person name="Rezende A.M."/>
            <person name="Pimentel C."/>
            <person name="Resende D.M."/>
            <person name="Santos C.I."/>
            <person name="Clemente C."/>
            <person name="de Oliveira L.M."/>
            <person name="da Silva S.M."/>
            <person name="Costa D.A."/>
            <person name="Varela-Raposo A."/>
            <person name="Horacio E.C.A."/>
            <person name="Matos M."/>
            <person name="Flores O."/>
            <person name="Ruiz J.C."/>
            <person name="Rodrigues-Pousada C."/>
        </authorList>
    </citation>
    <scope>NUCLEOTIDE SEQUENCE [LARGE SCALE GENOMIC DNA]</scope>
    <source>
        <strain evidence="10">ATCC 19364 / DSM 1382 / NCIMB 9332 / VKM B-1759</strain>
    </source>
</reference>
<dbReference type="GO" id="GO:0006355">
    <property type="term" value="P:regulation of DNA-templated transcription"/>
    <property type="evidence" value="ECO:0007669"/>
    <property type="project" value="InterPro"/>
</dbReference>
<dbReference type="PANTHER" id="PTHR32071:SF21">
    <property type="entry name" value="TRANSCRIPTIONAL REGULATORY PROTEIN FLGR"/>
    <property type="match status" value="1"/>
</dbReference>
<sequence length="473" mass="52008">MFLAPTATVSALFSTLKEEGLESGMAESLRGALAVIQKRRPALVFSRPRLPGYRVEELLAEAAREEGFPPVIVITDKGSPDEAQRYLELGAQDYWLEPLDAEKIIAATPRTDAPAVAQKKPVHKAHPFDIIGKHSVVSRVLALARQVAPSKATVLISGESGTGKEMFARFLHSMSDRAQGPFVAVNCAALPEHLLESELFGHEKGAFTGAIARKPGKFELAHGGTILLDEISEMDFGLQAKLLRVLQESELDRVGGTESVKVDVRVLATTNRSLQEWVEAGKFRQDLYFRLNVIPLKLPPLRERGEDILLLAHFFVDKFCKQYGLSRLGFSSEATDWLMAYHWPGNVRELQNLMERAVLLAGRGPIVTMHFLLDDDSWTPEEEPAPAAATVSGGADAADEHATLLPVPLSGEALEHMLGGKVIPLQEMERIMIMRGLEQTSGNRTQAAELLGISVRTLRNKLNEYRTMGLDIP</sequence>
<dbReference type="PANTHER" id="PTHR32071">
    <property type="entry name" value="TRANSCRIPTIONAL REGULATORY PROTEIN"/>
    <property type="match status" value="1"/>
</dbReference>
<dbReference type="PROSITE" id="PS00676">
    <property type="entry name" value="SIGMA54_INTERACT_2"/>
    <property type="match status" value="1"/>
</dbReference>
<evidence type="ECO:0000256" key="2">
    <source>
        <dbReference type="ARBA" id="ARBA00022840"/>
    </source>
</evidence>
<dbReference type="Gene3D" id="1.10.8.60">
    <property type="match status" value="1"/>
</dbReference>
<keyword evidence="4" id="KW-0238">DNA-binding</keyword>
<dbReference type="Pfam" id="PF25601">
    <property type="entry name" value="AAA_lid_14"/>
    <property type="match status" value="1"/>
</dbReference>